<gene>
    <name evidence="3" type="ORF">S12H4_32647</name>
</gene>
<dbReference type="PROSITE" id="PS50157">
    <property type="entry name" value="ZINC_FINGER_C2H2_2"/>
    <property type="match status" value="1"/>
</dbReference>
<feature type="non-terminal residue" evidence="3">
    <location>
        <position position="192"/>
    </location>
</feature>
<dbReference type="AlphaFoldDB" id="X1TL48"/>
<dbReference type="PROSITE" id="PS00028">
    <property type="entry name" value="ZINC_FINGER_C2H2_1"/>
    <property type="match status" value="1"/>
</dbReference>
<feature type="transmembrane region" description="Helical" evidence="1">
    <location>
        <begin position="12"/>
        <end position="31"/>
    </location>
</feature>
<organism evidence="3">
    <name type="scientific">marine sediment metagenome</name>
    <dbReference type="NCBI Taxonomy" id="412755"/>
    <lineage>
        <taxon>unclassified sequences</taxon>
        <taxon>metagenomes</taxon>
        <taxon>ecological metagenomes</taxon>
    </lineage>
</organism>
<accession>X1TL48</accession>
<evidence type="ECO:0000313" key="3">
    <source>
        <dbReference type="EMBL" id="GAI92086.1"/>
    </source>
</evidence>
<comment type="caution">
    <text evidence="3">The sequence shown here is derived from an EMBL/GenBank/DDBJ whole genome shotgun (WGS) entry which is preliminary data.</text>
</comment>
<protein>
    <recommendedName>
        <fullName evidence="2">C2H2-type domain-containing protein</fullName>
    </recommendedName>
</protein>
<dbReference type="InterPro" id="IPR013087">
    <property type="entry name" value="Znf_C2H2_type"/>
</dbReference>
<keyword evidence="1" id="KW-0812">Transmembrane</keyword>
<proteinExistence type="predicted"/>
<feature type="domain" description="C2H2-type" evidence="2">
    <location>
        <begin position="42"/>
        <end position="65"/>
    </location>
</feature>
<dbReference type="EMBL" id="BARW01019159">
    <property type="protein sequence ID" value="GAI92086.1"/>
    <property type="molecule type" value="Genomic_DNA"/>
</dbReference>
<name>X1TL48_9ZZZZ</name>
<keyword evidence="1" id="KW-0472">Membrane</keyword>
<evidence type="ECO:0000256" key="1">
    <source>
        <dbReference type="SAM" id="Phobius"/>
    </source>
</evidence>
<sequence>MPEEKRISPAIIIPVGLSLGLIAAVGVYALARAAPPVPPEGYICPHCGNTFDIYEDLAAHIQSEHPLGIVLDFPQLTILSVEGMPFIDTGVEPLCTLGYWMSCLLKAPTGAGVTDAEALTQCLLDQGVDPRTCTADQLYNGLTTPDCMQYLKRGPYATLERAAWWIVAWWISGPGYKAFKYPARAEGTIVFV</sequence>
<evidence type="ECO:0000259" key="2">
    <source>
        <dbReference type="PROSITE" id="PS50157"/>
    </source>
</evidence>
<keyword evidence="1" id="KW-1133">Transmembrane helix</keyword>
<reference evidence="3" key="1">
    <citation type="journal article" date="2014" name="Front. Microbiol.">
        <title>High frequency of phylogenetically diverse reductive dehalogenase-homologous genes in deep subseafloor sedimentary metagenomes.</title>
        <authorList>
            <person name="Kawai M."/>
            <person name="Futagami T."/>
            <person name="Toyoda A."/>
            <person name="Takaki Y."/>
            <person name="Nishi S."/>
            <person name="Hori S."/>
            <person name="Arai W."/>
            <person name="Tsubouchi T."/>
            <person name="Morono Y."/>
            <person name="Uchiyama I."/>
            <person name="Ito T."/>
            <person name="Fujiyama A."/>
            <person name="Inagaki F."/>
            <person name="Takami H."/>
        </authorList>
    </citation>
    <scope>NUCLEOTIDE SEQUENCE</scope>
    <source>
        <strain evidence="3">Expedition CK06-06</strain>
    </source>
</reference>